<feature type="domain" description="DUF7918" evidence="1">
    <location>
        <begin position="9"/>
        <end position="203"/>
    </location>
</feature>
<accession>A0A4Y7QCG3</accession>
<dbReference type="EMBL" id="ML170165">
    <property type="protein sequence ID" value="TDL24782.1"/>
    <property type="molecule type" value="Genomic_DNA"/>
</dbReference>
<gene>
    <name evidence="2" type="ORF">BD410DRAFT_785492</name>
</gene>
<dbReference type="InterPro" id="IPR057678">
    <property type="entry name" value="DUF7918"/>
</dbReference>
<protein>
    <recommendedName>
        <fullName evidence="1">DUF7918 domain-containing protein</fullName>
    </recommendedName>
</protein>
<dbReference type="Proteomes" id="UP000294933">
    <property type="component" value="Unassembled WGS sequence"/>
</dbReference>
<evidence type="ECO:0000259" key="1">
    <source>
        <dbReference type="Pfam" id="PF25534"/>
    </source>
</evidence>
<keyword evidence="3" id="KW-1185">Reference proteome</keyword>
<dbReference type="Pfam" id="PF25534">
    <property type="entry name" value="DUF7918"/>
    <property type="match status" value="1"/>
</dbReference>
<name>A0A4Y7QCG3_9AGAM</name>
<evidence type="ECO:0000313" key="2">
    <source>
        <dbReference type="EMBL" id="TDL24782.1"/>
    </source>
</evidence>
<dbReference type="OrthoDB" id="3364132at2759"/>
<dbReference type="STRING" id="50990.A0A4Y7QCG3"/>
<proteinExistence type="predicted"/>
<dbReference type="AlphaFoldDB" id="A0A4Y7QCG3"/>
<evidence type="ECO:0000313" key="3">
    <source>
        <dbReference type="Proteomes" id="UP000294933"/>
    </source>
</evidence>
<sequence length="334" mass="38205">MPSHRNFDCWVQCGDQPLEEFAVKVDRNDVVVTCWIPSETGRAFTIHWRNTFPIIDSKGDVYVDGMLMRSCNTGEGIRTCDGARFDSATIMPFIFSPIAVTDDDSALTFIPSDDFGSIKIELRLIVIEGSTPYITRERLHLDAPIHEKEKKVCGHRVLLGEGKQCPTYALRSRPWDPCNPGPYVTFRFLYRSRDYLIAQGIMPMPSYLGCRLRRARSRSEDLANVPNSKKRARIESAVKLDTESTNELIREQTMGIEYEHHEDNFQRQVVIESLSERELEEEILARQEALRRLRQRRVPTNDGPSHDATQFVKEENASVGMNKTILGHIDLTSD</sequence>
<dbReference type="VEuPathDB" id="FungiDB:BD410DRAFT_785492"/>
<reference evidence="2 3" key="1">
    <citation type="submission" date="2018-06" db="EMBL/GenBank/DDBJ databases">
        <title>A transcriptomic atlas of mushroom development highlights an independent origin of complex multicellularity.</title>
        <authorList>
            <consortium name="DOE Joint Genome Institute"/>
            <person name="Krizsan K."/>
            <person name="Almasi E."/>
            <person name="Merenyi Z."/>
            <person name="Sahu N."/>
            <person name="Viragh M."/>
            <person name="Koszo T."/>
            <person name="Mondo S."/>
            <person name="Kiss B."/>
            <person name="Balint B."/>
            <person name="Kues U."/>
            <person name="Barry K."/>
            <person name="Hegedus J.C."/>
            <person name="Henrissat B."/>
            <person name="Johnson J."/>
            <person name="Lipzen A."/>
            <person name="Ohm R."/>
            <person name="Nagy I."/>
            <person name="Pangilinan J."/>
            <person name="Yan J."/>
            <person name="Xiong Y."/>
            <person name="Grigoriev I.V."/>
            <person name="Hibbett D.S."/>
            <person name="Nagy L.G."/>
        </authorList>
    </citation>
    <scope>NUCLEOTIDE SEQUENCE [LARGE SCALE GENOMIC DNA]</scope>
    <source>
        <strain evidence="2 3">SZMC22713</strain>
    </source>
</reference>
<organism evidence="2 3">
    <name type="scientific">Rickenella mellea</name>
    <dbReference type="NCBI Taxonomy" id="50990"/>
    <lineage>
        <taxon>Eukaryota</taxon>
        <taxon>Fungi</taxon>
        <taxon>Dikarya</taxon>
        <taxon>Basidiomycota</taxon>
        <taxon>Agaricomycotina</taxon>
        <taxon>Agaricomycetes</taxon>
        <taxon>Hymenochaetales</taxon>
        <taxon>Rickenellaceae</taxon>
        <taxon>Rickenella</taxon>
    </lineage>
</organism>